<accession>A0A6P1YHB0</accession>
<evidence type="ECO:0000313" key="1">
    <source>
        <dbReference type="EMBL" id="QIB28108.1"/>
    </source>
</evidence>
<sequence length="363" mass="41337">MLNIKIGSVVDIIKRYDKMTIVKVKIEDKFYKAINYIDITGNVEIGDVVILNTTAIDLDLGTGGYHFIIYNMRLKKKESKRDGHIIKLRYTPLQLKCKTVEEQERYKKVFETFSSLDNFIVAVGTLHSMLAPIACVIKWLKPKARISYIMTDGGALPIQFSNTVRELKNKRIINNTITIGHSFGGDYECINIYTGLITSKSILKSDVAIITMGPGIVGTGTKYGFSGTEQAYILDAVNKFKGISFAIPRISFSDSRIRHKGISHHTLTVLSELMYSRTNIVLPVLEREKLDYIMKQIKNYNIDKKHNVFLEDGTDIKNAFEFYEIDVTTMGRHFSEDVEYFYTLGAVAKKIVEYLNNNDFTKI</sequence>
<dbReference type="Proteomes" id="UP000464452">
    <property type="component" value="Chromosome"/>
</dbReference>
<proteinExistence type="predicted"/>
<name>A0A6P1YHB0_9FIRM</name>
<reference evidence="1 2" key="1">
    <citation type="submission" date="2020-02" db="EMBL/GenBank/DDBJ databases">
        <title>Thermophilic hydrogen producing bacteria, Caloranaerobacter azorensis.</title>
        <authorList>
            <person name="Baek K."/>
        </authorList>
    </citation>
    <scope>NUCLEOTIDE SEQUENCE [LARGE SCALE GENOMIC DNA]</scope>
    <source>
        <strain evidence="1 2">T3-1</strain>
    </source>
</reference>
<gene>
    <name evidence="1" type="ORF">G3A45_01080</name>
</gene>
<dbReference type="Pfam" id="PF12982">
    <property type="entry name" value="DUF3866"/>
    <property type="match status" value="1"/>
</dbReference>
<evidence type="ECO:0000313" key="2">
    <source>
        <dbReference type="Proteomes" id="UP000464452"/>
    </source>
</evidence>
<dbReference type="KEGG" id="cazo:G3A45_01080"/>
<dbReference type="EMBL" id="CP048617">
    <property type="protein sequence ID" value="QIB28108.1"/>
    <property type="molecule type" value="Genomic_DNA"/>
</dbReference>
<dbReference type="AlphaFoldDB" id="A0A6P1YHB0"/>
<dbReference type="InterPro" id="IPR024479">
    <property type="entry name" value="DUF3866"/>
</dbReference>
<organism evidence="1 2">
    <name type="scientific">Caloranaerobacter azorensis</name>
    <dbReference type="NCBI Taxonomy" id="116090"/>
    <lineage>
        <taxon>Bacteria</taxon>
        <taxon>Bacillati</taxon>
        <taxon>Bacillota</taxon>
        <taxon>Tissierellia</taxon>
        <taxon>Tissierellales</taxon>
        <taxon>Thermohalobacteraceae</taxon>
        <taxon>Caloranaerobacter</taxon>
    </lineage>
</organism>
<protein>
    <submittedName>
        <fullName evidence="1">DUF3866 family protein</fullName>
    </submittedName>
</protein>